<feature type="domain" description="Transcription regulator PadR N-terminal" evidence="1">
    <location>
        <begin position="17"/>
        <end position="80"/>
    </location>
</feature>
<dbReference type="InterPro" id="IPR005149">
    <property type="entry name" value="Tscrpt_reg_PadR_N"/>
</dbReference>
<accession>A0A6B0SW56</accession>
<gene>
    <name evidence="2" type="ORF">GRX66_14290</name>
</gene>
<dbReference type="Pfam" id="PF03551">
    <property type="entry name" value="PadR"/>
    <property type="match status" value="1"/>
</dbReference>
<dbReference type="InterPro" id="IPR036390">
    <property type="entry name" value="WH_DNA-bd_sf"/>
</dbReference>
<evidence type="ECO:0000259" key="1">
    <source>
        <dbReference type="Pfam" id="PF03551"/>
    </source>
</evidence>
<evidence type="ECO:0000313" key="3">
    <source>
        <dbReference type="Proteomes" id="UP000471521"/>
    </source>
</evidence>
<name>A0A6B0SW56_9EURY</name>
<proteinExistence type="predicted"/>
<protein>
    <submittedName>
        <fullName evidence="2">PadR family transcriptional regulator</fullName>
    </submittedName>
</protein>
<organism evidence="2 3">
    <name type="scientific">Halobacterium bonnevillei</name>
    <dbReference type="NCBI Taxonomy" id="2692200"/>
    <lineage>
        <taxon>Archaea</taxon>
        <taxon>Methanobacteriati</taxon>
        <taxon>Methanobacteriota</taxon>
        <taxon>Stenosarchaea group</taxon>
        <taxon>Halobacteria</taxon>
        <taxon>Halobacteriales</taxon>
        <taxon>Halobacteriaceae</taxon>
        <taxon>Halobacterium</taxon>
    </lineage>
</organism>
<dbReference type="AlphaFoldDB" id="A0A6B0SW56"/>
<sequence>MLEFTSFQRDLLFVIAGSERASGQEVKAELEDSTGESILPGQLYPNLDELHEAGLLRKSNRDGRTNDYALTECGREVLAELCRWQCAHAQTEEFSDVQVPEY</sequence>
<dbReference type="InterPro" id="IPR036388">
    <property type="entry name" value="WH-like_DNA-bd_sf"/>
</dbReference>
<dbReference type="Proteomes" id="UP000471521">
    <property type="component" value="Unassembled WGS sequence"/>
</dbReference>
<dbReference type="SUPFAM" id="SSF46785">
    <property type="entry name" value="Winged helix' DNA-binding domain"/>
    <property type="match status" value="1"/>
</dbReference>
<reference evidence="2 3" key="1">
    <citation type="submission" date="2019-12" db="EMBL/GenBank/DDBJ databases">
        <title>Isolation and characterization of three novel carbon monoxide-oxidizing members of Halobacteria from salione crusts and soils.</title>
        <authorList>
            <person name="Myers M.R."/>
            <person name="King G.M."/>
        </authorList>
    </citation>
    <scope>NUCLEOTIDE SEQUENCE [LARGE SCALE GENOMIC DNA]</scope>
    <source>
        <strain evidence="2 3">PCN9</strain>
    </source>
</reference>
<evidence type="ECO:0000313" key="2">
    <source>
        <dbReference type="EMBL" id="MXR21719.1"/>
    </source>
</evidence>
<dbReference type="Gene3D" id="1.10.10.10">
    <property type="entry name" value="Winged helix-like DNA-binding domain superfamily/Winged helix DNA-binding domain"/>
    <property type="match status" value="1"/>
</dbReference>
<keyword evidence="3" id="KW-1185">Reference proteome</keyword>
<comment type="caution">
    <text evidence="2">The sequence shown here is derived from an EMBL/GenBank/DDBJ whole genome shotgun (WGS) entry which is preliminary data.</text>
</comment>
<dbReference type="EMBL" id="WUUU01000142">
    <property type="protein sequence ID" value="MXR21719.1"/>
    <property type="molecule type" value="Genomic_DNA"/>
</dbReference>